<dbReference type="InterPro" id="IPR013762">
    <property type="entry name" value="Integrase-like_cat_sf"/>
</dbReference>
<dbReference type="EMBL" id="JAFMYW010000001">
    <property type="protein sequence ID" value="MBO0947564.1"/>
    <property type="molecule type" value="Genomic_DNA"/>
</dbReference>
<dbReference type="SUPFAM" id="SSF56349">
    <property type="entry name" value="DNA breaking-rejoining enzymes"/>
    <property type="match status" value="1"/>
</dbReference>
<sequence>MGRCTLAVKLNPKANKAELHVVWLRITKDRDAVFLSLSVAIPEKQFNGNGNRQLKNWVRRSCADFSIFNDRIVSALNRAEEAISFFENRELEFSATDVKSYLEQGGLPDRLLPFFAAHIAHRRAIAGGDLGKLKTADGYESSLKVFRGYLRETHKIADSVSDEKIDDSYWLLGKFTKADALALKEWLLQYYAPNSVTSYLRNLRHVLYLAADKGLVSFERFPMRGISLTIKRKNVQRLHEGEIEQLATAPAPTKHRGGHPSVTSPKHARPLAMMMYLAHGARIGDAITWRAGAYTVEGDQHRLRYNTGKNKRSMSVLLDREAIELLAPYLVHENGTPKQPDEFLFPYLPANFDKLKTADQYLEVRKAKGRARKQIIALGERVGLTKRLTPHVMRHSFADMMRRSGVDMQTRQEALGHADMKTTINYQEQFDQEAVDKVSLLYQNRKNKT</sequence>
<dbReference type="RefSeq" id="WP_207327472.1">
    <property type="nucleotide sequence ID" value="NZ_JAFMYW010000001.1"/>
</dbReference>
<gene>
    <name evidence="5" type="ORF">J2I46_03160</name>
</gene>
<dbReference type="Proteomes" id="UP000664628">
    <property type="component" value="Unassembled WGS sequence"/>
</dbReference>
<evidence type="ECO:0000313" key="6">
    <source>
        <dbReference type="Proteomes" id="UP000664628"/>
    </source>
</evidence>
<dbReference type="PANTHER" id="PTHR30349:SF64">
    <property type="entry name" value="PROPHAGE INTEGRASE INTD-RELATED"/>
    <property type="match status" value="1"/>
</dbReference>
<organism evidence="5 6">
    <name type="scientific">Fibrella forsythiae</name>
    <dbReference type="NCBI Taxonomy" id="2817061"/>
    <lineage>
        <taxon>Bacteria</taxon>
        <taxon>Pseudomonadati</taxon>
        <taxon>Bacteroidota</taxon>
        <taxon>Cytophagia</taxon>
        <taxon>Cytophagales</taxon>
        <taxon>Spirosomataceae</taxon>
        <taxon>Fibrella</taxon>
    </lineage>
</organism>
<evidence type="ECO:0000256" key="1">
    <source>
        <dbReference type="ARBA" id="ARBA00008857"/>
    </source>
</evidence>
<evidence type="ECO:0000259" key="4">
    <source>
        <dbReference type="PROSITE" id="PS51898"/>
    </source>
</evidence>
<evidence type="ECO:0000313" key="5">
    <source>
        <dbReference type="EMBL" id="MBO0947564.1"/>
    </source>
</evidence>
<evidence type="ECO:0000256" key="2">
    <source>
        <dbReference type="ARBA" id="ARBA00023125"/>
    </source>
</evidence>
<evidence type="ECO:0000256" key="3">
    <source>
        <dbReference type="ARBA" id="ARBA00023172"/>
    </source>
</evidence>
<dbReference type="InterPro" id="IPR010998">
    <property type="entry name" value="Integrase_recombinase_N"/>
</dbReference>
<comment type="caution">
    <text evidence="5">The sequence shown here is derived from an EMBL/GenBank/DDBJ whole genome shotgun (WGS) entry which is preliminary data.</text>
</comment>
<reference evidence="5 6" key="1">
    <citation type="submission" date="2021-03" db="EMBL/GenBank/DDBJ databases">
        <title>Fibrella sp. HMF5405 genome sequencing and assembly.</title>
        <authorList>
            <person name="Kang H."/>
            <person name="Kim H."/>
            <person name="Bae S."/>
            <person name="Joh K."/>
        </authorList>
    </citation>
    <scope>NUCLEOTIDE SEQUENCE [LARGE SCALE GENOMIC DNA]</scope>
    <source>
        <strain evidence="5 6">HMF5405</strain>
    </source>
</reference>
<dbReference type="Pfam" id="PF00589">
    <property type="entry name" value="Phage_integrase"/>
    <property type="match status" value="1"/>
</dbReference>
<keyword evidence="6" id="KW-1185">Reference proteome</keyword>
<dbReference type="Gene3D" id="1.10.443.10">
    <property type="entry name" value="Intergrase catalytic core"/>
    <property type="match status" value="1"/>
</dbReference>
<keyword evidence="3" id="KW-0233">DNA recombination</keyword>
<keyword evidence="2" id="KW-0238">DNA-binding</keyword>
<feature type="domain" description="Tyr recombinase" evidence="4">
    <location>
        <begin position="233"/>
        <end position="440"/>
    </location>
</feature>
<name>A0ABS3JE64_9BACT</name>
<protein>
    <submittedName>
        <fullName evidence="5">Tyrosine-type recombinase/integrase</fullName>
    </submittedName>
</protein>
<accession>A0ABS3JE64</accession>
<dbReference type="InterPro" id="IPR050090">
    <property type="entry name" value="Tyrosine_recombinase_XerCD"/>
</dbReference>
<comment type="similarity">
    <text evidence="1">Belongs to the 'phage' integrase family.</text>
</comment>
<dbReference type="InterPro" id="IPR002104">
    <property type="entry name" value="Integrase_catalytic"/>
</dbReference>
<dbReference type="InterPro" id="IPR011010">
    <property type="entry name" value="DNA_brk_join_enz"/>
</dbReference>
<dbReference type="Gene3D" id="1.10.150.130">
    <property type="match status" value="1"/>
</dbReference>
<dbReference type="PROSITE" id="PS51898">
    <property type="entry name" value="TYR_RECOMBINASE"/>
    <property type="match status" value="1"/>
</dbReference>
<proteinExistence type="inferred from homology"/>
<dbReference type="PANTHER" id="PTHR30349">
    <property type="entry name" value="PHAGE INTEGRASE-RELATED"/>
    <property type="match status" value="1"/>
</dbReference>